<evidence type="ECO:0000259" key="2">
    <source>
        <dbReference type="Pfam" id="PF00156"/>
    </source>
</evidence>
<protein>
    <submittedName>
        <fullName evidence="4">ComF family protein</fullName>
    </submittedName>
</protein>
<dbReference type="PANTHER" id="PTHR47505">
    <property type="entry name" value="DNA UTILIZATION PROTEIN YHGH"/>
    <property type="match status" value="1"/>
</dbReference>
<dbReference type="InterPro" id="IPR044005">
    <property type="entry name" value="DZR_2"/>
</dbReference>
<feature type="domain" description="Phosphoribosyltransferase" evidence="2">
    <location>
        <begin position="190"/>
        <end position="231"/>
    </location>
</feature>
<dbReference type="SUPFAM" id="SSF53271">
    <property type="entry name" value="PRTase-like"/>
    <property type="match status" value="1"/>
</dbReference>
<dbReference type="PANTHER" id="PTHR47505:SF1">
    <property type="entry name" value="DNA UTILIZATION PROTEIN YHGH"/>
    <property type="match status" value="1"/>
</dbReference>
<dbReference type="CDD" id="cd06223">
    <property type="entry name" value="PRTases_typeI"/>
    <property type="match status" value="1"/>
</dbReference>
<comment type="caution">
    <text evidence="4">The sequence shown here is derived from an EMBL/GenBank/DDBJ whole genome shotgun (WGS) entry which is preliminary data.</text>
</comment>
<feature type="domain" description="Double zinc ribbon" evidence="3">
    <location>
        <begin position="14"/>
        <end position="67"/>
    </location>
</feature>
<evidence type="ECO:0000256" key="1">
    <source>
        <dbReference type="ARBA" id="ARBA00008007"/>
    </source>
</evidence>
<proteinExistence type="inferred from homology"/>
<reference evidence="5" key="1">
    <citation type="journal article" date="2019" name="Int. J. Syst. Evol. Microbiol.">
        <title>The Global Catalogue of Microorganisms (GCM) 10K type strain sequencing project: providing services to taxonomists for standard genome sequencing and annotation.</title>
        <authorList>
            <consortium name="The Broad Institute Genomics Platform"/>
            <consortium name="The Broad Institute Genome Sequencing Center for Infectious Disease"/>
            <person name="Wu L."/>
            <person name="Ma J."/>
        </authorList>
    </citation>
    <scope>NUCLEOTIDE SEQUENCE [LARGE SCALE GENOMIC DNA]</scope>
    <source>
        <strain evidence="5">KCTC 52640</strain>
    </source>
</reference>
<sequence length="234" mass="25931">MPFIYRWLTSVQTQLLGPRCVLCRAPASLARELCGDCEQELPWLTHACVHCALPLTGTVGITRCHRCARQPRFDRALAAFAYDQPIRWLITRLKFDGRLAHARLLGDLLAERVVHAGLDAPEMLVPVPLHPSGYRRRGFNQSERLARRIARVQRRPVASGLVERVRDTVAQSTLSADRRAANVRRAFVCHGSLAGRHVAIVDDVVTTGQTALAVARCLRTAGAARVDLYCVGRA</sequence>
<dbReference type="RefSeq" id="WP_380685930.1">
    <property type="nucleotide sequence ID" value="NZ_JBHRSS010000001.1"/>
</dbReference>
<accession>A0ABV7ELD2</accession>
<dbReference type="InterPro" id="IPR000836">
    <property type="entry name" value="PRTase_dom"/>
</dbReference>
<name>A0ABV7ELD2_9GAMM</name>
<dbReference type="InterPro" id="IPR029057">
    <property type="entry name" value="PRTase-like"/>
</dbReference>
<organism evidence="4 5">
    <name type="scientific">Salinisphaera aquimarina</name>
    <dbReference type="NCBI Taxonomy" id="2094031"/>
    <lineage>
        <taxon>Bacteria</taxon>
        <taxon>Pseudomonadati</taxon>
        <taxon>Pseudomonadota</taxon>
        <taxon>Gammaproteobacteria</taxon>
        <taxon>Salinisphaerales</taxon>
        <taxon>Salinisphaeraceae</taxon>
        <taxon>Salinisphaera</taxon>
    </lineage>
</organism>
<keyword evidence="5" id="KW-1185">Reference proteome</keyword>
<dbReference type="Proteomes" id="UP001595462">
    <property type="component" value="Unassembled WGS sequence"/>
</dbReference>
<dbReference type="Pfam" id="PF00156">
    <property type="entry name" value="Pribosyltran"/>
    <property type="match status" value="1"/>
</dbReference>
<dbReference type="Pfam" id="PF18912">
    <property type="entry name" value="DZR_2"/>
    <property type="match status" value="1"/>
</dbReference>
<dbReference type="EMBL" id="JBHRSS010000001">
    <property type="protein sequence ID" value="MFC3102658.1"/>
    <property type="molecule type" value="Genomic_DNA"/>
</dbReference>
<evidence type="ECO:0000259" key="3">
    <source>
        <dbReference type="Pfam" id="PF18912"/>
    </source>
</evidence>
<evidence type="ECO:0000313" key="4">
    <source>
        <dbReference type="EMBL" id="MFC3102658.1"/>
    </source>
</evidence>
<comment type="similarity">
    <text evidence="1">Belongs to the ComF/GntX family.</text>
</comment>
<evidence type="ECO:0000313" key="5">
    <source>
        <dbReference type="Proteomes" id="UP001595462"/>
    </source>
</evidence>
<dbReference type="Gene3D" id="3.40.50.2020">
    <property type="match status" value="1"/>
</dbReference>
<dbReference type="InterPro" id="IPR051910">
    <property type="entry name" value="ComF/GntX_DNA_util-trans"/>
</dbReference>
<gene>
    <name evidence="4" type="ORF">ACFOSU_02000</name>
</gene>